<protein>
    <submittedName>
        <fullName evidence="2">Uncharacterized protein</fullName>
    </submittedName>
</protein>
<keyword evidence="1" id="KW-0472">Membrane</keyword>
<dbReference type="AlphaFoldDB" id="A0A2A9DPZ3"/>
<comment type="caution">
    <text evidence="2">The sequence shown here is derived from an EMBL/GenBank/DDBJ whole genome shotgun (WGS) entry which is preliminary data.</text>
</comment>
<sequence length="79" mass="8789">MTLSQRPTNPIEARKQAVRKYSRNAVVWSAGSIGVGIVFGLLSTHSFFTWLIIGFVVAVIAGGYNYAKVRKIVNYKDQQ</sequence>
<dbReference type="OrthoDB" id="4424946at2"/>
<keyword evidence="3" id="KW-1185">Reference proteome</keyword>
<evidence type="ECO:0000313" key="2">
    <source>
        <dbReference type="EMBL" id="PFG28441.1"/>
    </source>
</evidence>
<dbReference type="RefSeq" id="WP_048379323.1">
    <property type="nucleotide sequence ID" value="NZ_LDYE01000003.1"/>
</dbReference>
<accession>A0A2A9DPZ3</accession>
<evidence type="ECO:0000256" key="1">
    <source>
        <dbReference type="SAM" id="Phobius"/>
    </source>
</evidence>
<proteinExistence type="predicted"/>
<name>A0A2A9DPZ3_9CORY</name>
<organism evidence="2 3">
    <name type="scientific">Corynebacterium renale</name>
    <dbReference type="NCBI Taxonomy" id="1724"/>
    <lineage>
        <taxon>Bacteria</taxon>
        <taxon>Bacillati</taxon>
        <taxon>Actinomycetota</taxon>
        <taxon>Actinomycetes</taxon>
        <taxon>Mycobacteriales</taxon>
        <taxon>Corynebacteriaceae</taxon>
        <taxon>Corynebacterium</taxon>
    </lineage>
</organism>
<gene>
    <name evidence="2" type="ORF">ATK06_1552</name>
</gene>
<dbReference type="Proteomes" id="UP000221653">
    <property type="component" value="Unassembled WGS sequence"/>
</dbReference>
<reference evidence="2 3" key="1">
    <citation type="submission" date="2017-10" db="EMBL/GenBank/DDBJ databases">
        <title>Sequencing the genomes of 1000 actinobacteria strains.</title>
        <authorList>
            <person name="Klenk H.-P."/>
        </authorList>
    </citation>
    <scope>NUCLEOTIDE SEQUENCE [LARGE SCALE GENOMIC DNA]</scope>
    <source>
        <strain evidence="2 3">DSM 20688</strain>
    </source>
</reference>
<keyword evidence="1" id="KW-1133">Transmembrane helix</keyword>
<feature type="transmembrane region" description="Helical" evidence="1">
    <location>
        <begin position="47"/>
        <end position="67"/>
    </location>
</feature>
<feature type="transmembrane region" description="Helical" evidence="1">
    <location>
        <begin position="21"/>
        <end position="41"/>
    </location>
</feature>
<evidence type="ECO:0000313" key="3">
    <source>
        <dbReference type="Proteomes" id="UP000221653"/>
    </source>
</evidence>
<dbReference type="EMBL" id="PDJF01000001">
    <property type="protein sequence ID" value="PFG28441.1"/>
    <property type="molecule type" value="Genomic_DNA"/>
</dbReference>
<keyword evidence="1" id="KW-0812">Transmembrane</keyword>
<dbReference type="STRING" id="1724.GCA_001044175_01148"/>